<dbReference type="Proteomes" id="UP001462640">
    <property type="component" value="Unassembled WGS sequence"/>
</dbReference>
<dbReference type="RefSeq" id="WP_347610954.1">
    <property type="nucleotide sequence ID" value="NZ_JBDPZC010000006.1"/>
</dbReference>
<gene>
    <name evidence="1" type="ORF">ABDJ40_14750</name>
</gene>
<dbReference type="EMBL" id="JBDPZC010000006">
    <property type="protein sequence ID" value="MEO3714022.1"/>
    <property type="molecule type" value="Genomic_DNA"/>
</dbReference>
<reference evidence="1 2" key="1">
    <citation type="submission" date="2024-05" db="EMBL/GenBank/DDBJ databases">
        <title>Roseateles sp. 2.12 16S ribosomal RNA gene Genome sequencing and assembly.</title>
        <authorList>
            <person name="Woo H."/>
        </authorList>
    </citation>
    <scope>NUCLEOTIDE SEQUENCE [LARGE SCALE GENOMIC DNA]</scope>
    <source>
        <strain evidence="1 2">2.12</strain>
    </source>
</reference>
<dbReference type="NCBIfam" id="TIGR01611">
    <property type="entry name" value="tail_tube"/>
    <property type="match status" value="1"/>
</dbReference>
<comment type="caution">
    <text evidence="1">The sequence shown here is derived from an EMBL/GenBank/DDBJ whole genome shotgun (WGS) entry which is preliminary data.</text>
</comment>
<dbReference type="Pfam" id="PF04985">
    <property type="entry name" value="Phage_tube"/>
    <property type="match status" value="1"/>
</dbReference>
<organism evidence="1 2">
    <name type="scientific">Roseateles flavus</name>
    <dbReference type="NCBI Taxonomy" id="3149041"/>
    <lineage>
        <taxon>Bacteria</taxon>
        <taxon>Pseudomonadati</taxon>
        <taxon>Pseudomonadota</taxon>
        <taxon>Betaproteobacteria</taxon>
        <taxon>Burkholderiales</taxon>
        <taxon>Sphaerotilaceae</taxon>
        <taxon>Roseateles</taxon>
    </lineage>
</organism>
<evidence type="ECO:0000313" key="1">
    <source>
        <dbReference type="EMBL" id="MEO3714022.1"/>
    </source>
</evidence>
<evidence type="ECO:0000313" key="2">
    <source>
        <dbReference type="Proteomes" id="UP001462640"/>
    </source>
</evidence>
<keyword evidence="2" id="KW-1185">Reference proteome</keyword>
<name>A0ABV0GG39_9BURK</name>
<accession>A0ABV0GG39</accession>
<dbReference type="InterPro" id="IPR006498">
    <property type="entry name" value="Tail_tube"/>
</dbReference>
<proteinExistence type="predicted"/>
<sequence>MGLPRRLKHFNVFHQGVSYFGDCEEIALPKVAVKLDDYAGAGMPGAVGIDTGQLENLEIEHTYGGLVFEIFKEFGITKIDGVLLRFAGSYQRDDTGEVDAVEIAVRGRHAEMDPGKAKAGDKTEFKVKSRLSYYKLTINGKDMIEIDLVNFIFKVDGTDRLAEHRKAIQK</sequence>
<protein>
    <submittedName>
        <fullName evidence="1">Phage major tail tube protein</fullName>
    </submittedName>
</protein>